<keyword evidence="7" id="KW-1185">Reference proteome</keyword>
<sequence length="141" mass="16384">MNIDGVNTGIVLDHIKAGKSMEIYNYLRLDKLDCSVAVVQNVRSSKYGKKDIIKIDDEIELDFEMLGYIDSNITINRVKDGKLQKKEHLELPETLTDVIKCKNPRCITSTEQEITHIFKLADREKKIYRCAYCDVEHKEYK</sequence>
<dbReference type="RefSeq" id="WP_187302499.1">
    <property type="nucleotide sequence ID" value="NZ_CBCTON010000010.1"/>
</dbReference>
<organism evidence="6 7">
    <name type="scientific">Zhenpiania hominis</name>
    <dbReference type="NCBI Taxonomy" id="2763644"/>
    <lineage>
        <taxon>Bacteria</taxon>
        <taxon>Bacillati</taxon>
        <taxon>Bacillota</taxon>
        <taxon>Clostridia</taxon>
        <taxon>Peptostreptococcales</taxon>
        <taxon>Anaerovoracaceae</taxon>
        <taxon>Zhenpiania</taxon>
    </lineage>
</organism>
<dbReference type="GO" id="GO:0006221">
    <property type="term" value="P:pyrimidine nucleotide biosynthetic process"/>
    <property type="evidence" value="ECO:0007669"/>
    <property type="project" value="UniProtKB-KW"/>
</dbReference>
<dbReference type="EMBL" id="JACRYT010000004">
    <property type="protein sequence ID" value="MBC6679391.1"/>
    <property type="molecule type" value="Genomic_DNA"/>
</dbReference>
<dbReference type="InterPro" id="IPR036792">
    <property type="entry name" value="Asp_carbatrfase_reg_C_sf"/>
</dbReference>
<dbReference type="InterPro" id="IPR036793">
    <property type="entry name" value="Asp_carbatrfase_reg_N_sf"/>
</dbReference>
<dbReference type="PANTHER" id="PTHR35805:SF1">
    <property type="entry name" value="ASPARTATE CARBAMOYLTRANSFERASE REGULATORY CHAIN"/>
    <property type="match status" value="1"/>
</dbReference>
<evidence type="ECO:0000313" key="7">
    <source>
        <dbReference type="Proteomes" id="UP000602647"/>
    </source>
</evidence>
<dbReference type="Proteomes" id="UP000602647">
    <property type="component" value="Unassembled WGS sequence"/>
</dbReference>
<dbReference type="Gene3D" id="2.30.30.20">
    <property type="entry name" value="Aspartate carbamoyltransferase regulatory subunit, C-terminal domain"/>
    <property type="match status" value="1"/>
</dbReference>
<evidence type="ECO:0000256" key="1">
    <source>
        <dbReference type="ARBA" id="ARBA00022723"/>
    </source>
</evidence>
<proteinExistence type="predicted"/>
<comment type="caution">
    <text evidence="6">The sequence shown here is derived from an EMBL/GenBank/DDBJ whole genome shotgun (WGS) entry which is preliminary data.</text>
</comment>
<feature type="domain" description="Aspartate carbamoyltransferase regulatory subunit N-terminal" evidence="4">
    <location>
        <begin position="1"/>
        <end position="89"/>
    </location>
</feature>
<dbReference type="PANTHER" id="PTHR35805">
    <property type="entry name" value="ASPARTATE CARBAMOYLTRANSFERASE REGULATORY CHAIN"/>
    <property type="match status" value="1"/>
</dbReference>
<dbReference type="GO" id="GO:0046872">
    <property type="term" value="F:metal ion binding"/>
    <property type="evidence" value="ECO:0007669"/>
    <property type="project" value="UniProtKB-KW"/>
</dbReference>
<keyword evidence="2" id="KW-0862">Zinc</keyword>
<evidence type="ECO:0000259" key="4">
    <source>
        <dbReference type="Pfam" id="PF01948"/>
    </source>
</evidence>
<dbReference type="InterPro" id="IPR002801">
    <property type="entry name" value="Asp_carbamoylTrfase_reg"/>
</dbReference>
<feature type="domain" description="Aspartate carbamoyltransferase regulatory subunit C-terminal" evidence="5">
    <location>
        <begin position="96"/>
        <end position="139"/>
    </location>
</feature>
<dbReference type="InterPro" id="IPR020545">
    <property type="entry name" value="Asp_carbamoyltransf_reg_N"/>
</dbReference>
<keyword evidence="3" id="KW-0665">Pyrimidine biosynthesis</keyword>
<dbReference type="SUPFAM" id="SSF54893">
    <property type="entry name" value="Aspartate carbamoyltransferase, Regulatory-chain, N-terminal domain"/>
    <property type="match status" value="1"/>
</dbReference>
<dbReference type="GO" id="GO:0009347">
    <property type="term" value="C:aspartate carbamoyltransferase complex"/>
    <property type="evidence" value="ECO:0007669"/>
    <property type="project" value="InterPro"/>
</dbReference>
<evidence type="ECO:0000256" key="2">
    <source>
        <dbReference type="ARBA" id="ARBA00022833"/>
    </source>
</evidence>
<dbReference type="SUPFAM" id="SSF57825">
    <property type="entry name" value="Aspartate carbamoyltransferase, Regulatory-chain, C-terminal domain"/>
    <property type="match status" value="1"/>
</dbReference>
<dbReference type="AlphaFoldDB" id="A0A923SQA0"/>
<reference evidence="6" key="1">
    <citation type="submission" date="2020-08" db="EMBL/GenBank/DDBJ databases">
        <title>Genome public.</title>
        <authorList>
            <person name="Liu C."/>
            <person name="Sun Q."/>
        </authorList>
    </citation>
    <scope>NUCLEOTIDE SEQUENCE</scope>
    <source>
        <strain evidence="6">BX12</strain>
    </source>
</reference>
<evidence type="ECO:0000259" key="5">
    <source>
        <dbReference type="Pfam" id="PF02748"/>
    </source>
</evidence>
<dbReference type="Gene3D" id="3.30.70.140">
    <property type="entry name" value="Aspartate carbamoyltransferase regulatory subunit, N-terminal domain"/>
    <property type="match status" value="1"/>
</dbReference>
<dbReference type="InterPro" id="IPR020542">
    <property type="entry name" value="Asp_carbamoyltrfase_reg_C"/>
</dbReference>
<dbReference type="GO" id="GO:0006207">
    <property type="term" value="P:'de novo' pyrimidine nucleobase biosynthetic process"/>
    <property type="evidence" value="ECO:0007669"/>
    <property type="project" value="InterPro"/>
</dbReference>
<evidence type="ECO:0000256" key="3">
    <source>
        <dbReference type="ARBA" id="ARBA00022975"/>
    </source>
</evidence>
<name>A0A923SQA0_9FIRM</name>
<accession>A0A923SQA0</accession>
<protein>
    <submittedName>
        <fullName evidence="6">Aspartate carbamoyltransferase regulatory subunit</fullName>
    </submittedName>
</protein>
<dbReference type="Pfam" id="PF01948">
    <property type="entry name" value="PyrI"/>
    <property type="match status" value="1"/>
</dbReference>
<keyword evidence="1" id="KW-0479">Metal-binding</keyword>
<gene>
    <name evidence="6" type="ORF">H9L42_06085</name>
</gene>
<dbReference type="Pfam" id="PF02748">
    <property type="entry name" value="PyrI_C"/>
    <property type="match status" value="1"/>
</dbReference>
<evidence type="ECO:0000313" key="6">
    <source>
        <dbReference type="EMBL" id="MBC6679391.1"/>
    </source>
</evidence>
<dbReference type="NCBIfam" id="NF002063">
    <property type="entry name" value="PRK00893.1-3"/>
    <property type="match status" value="1"/>
</dbReference>